<dbReference type="PANTHER" id="PTHR30443:SF0">
    <property type="entry name" value="PHOSPHOETHANOLAMINE TRANSFERASE EPTA"/>
    <property type="match status" value="1"/>
</dbReference>
<dbReference type="InterPro" id="IPR017850">
    <property type="entry name" value="Alkaline_phosphatase_core_sf"/>
</dbReference>
<dbReference type="CDD" id="cd16017">
    <property type="entry name" value="LptA"/>
    <property type="match status" value="1"/>
</dbReference>
<reference evidence="8 9" key="1">
    <citation type="journal article" date="2014" name="Int. J. Syst. Evol. Microbiol.">
        <title>Complete genome sequence of Corynebacterium casei LMG S-19264T (=DSM 44701T), isolated from a smear-ripened cheese.</title>
        <authorList>
            <consortium name="US DOE Joint Genome Institute (JGI-PGF)"/>
            <person name="Walter F."/>
            <person name="Albersmeier A."/>
            <person name="Kalinowski J."/>
            <person name="Ruckert C."/>
        </authorList>
    </citation>
    <scope>NUCLEOTIDE SEQUENCE [LARGE SCALE GENOMIC DNA]</scope>
    <source>
        <strain evidence="8 9">CGMCC 1.15295</strain>
    </source>
</reference>
<evidence type="ECO:0000256" key="5">
    <source>
        <dbReference type="ARBA" id="ARBA00022989"/>
    </source>
</evidence>
<dbReference type="AlphaFoldDB" id="A0A8J2TQZ1"/>
<dbReference type="GO" id="GO:0005886">
    <property type="term" value="C:plasma membrane"/>
    <property type="evidence" value="ECO:0007669"/>
    <property type="project" value="UniProtKB-SubCell"/>
</dbReference>
<evidence type="ECO:0000259" key="7">
    <source>
        <dbReference type="Pfam" id="PF00884"/>
    </source>
</evidence>
<organism evidence="8 9">
    <name type="scientific">Aquaticitalea lipolytica</name>
    <dbReference type="NCBI Taxonomy" id="1247562"/>
    <lineage>
        <taxon>Bacteria</taxon>
        <taxon>Pseudomonadati</taxon>
        <taxon>Bacteroidota</taxon>
        <taxon>Flavobacteriia</taxon>
        <taxon>Flavobacteriales</taxon>
        <taxon>Flavobacteriaceae</taxon>
        <taxon>Aquaticitalea</taxon>
    </lineage>
</organism>
<dbReference type="Pfam" id="PF00884">
    <property type="entry name" value="Sulfatase"/>
    <property type="match status" value="1"/>
</dbReference>
<evidence type="ECO:0000313" key="8">
    <source>
        <dbReference type="EMBL" id="GFZ82800.1"/>
    </source>
</evidence>
<keyword evidence="3" id="KW-0808">Transferase</keyword>
<dbReference type="InterPro" id="IPR040423">
    <property type="entry name" value="PEA_transferase"/>
</dbReference>
<protein>
    <recommendedName>
        <fullName evidence="7">Sulfatase N-terminal domain-containing protein</fullName>
    </recommendedName>
</protein>
<evidence type="ECO:0000256" key="2">
    <source>
        <dbReference type="ARBA" id="ARBA00022475"/>
    </source>
</evidence>
<sequence>MVFVNGGNWRWIDKNSTKLGALAMPWSYIVNTSRYYIKKSKENEKEILLPNATIKDNEKSIAVLVIGESARSQNFSLYGYEKLTNPLLSKIENLHSYKATACATYTTAGVKCILEHESTNKLYEILPNYLHRNNVEVIWKTTNWGEPPIHIKNFYNKTELRKDCEGEECNYDEILLKGLQEQILASKKDKILIVLHTSTSHGPSYNTKYPSRFENFKPVCNSVELGECTSEELINAYDNTIVYTDYILSSLIENLKELKDYNSMMMFVSDHGESLGENNLYMHGIPVAFAPKEQLEIPFIVWMSDNSKQLKYNKTETLSQNHVFHSVLNFLAIESPIYDESMNIFK</sequence>
<evidence type="ECO:0000313" key="9">
    <source>
        <dbReference type="Proteomes" id="UP000598120"/>
    </source>
</evidence>
<dbReference type="InterPro" id="IPR000917">
    <property type="entry name" value="Sulfatase_N"/>
</dbReference>
<dbReference type="GO" id="GO:0016776">
    <property type="term" value="F:phosphotransferase activity, phosphate group as acceptor"/>
    <property type="evidence" value="ECO:0007669"/>
    <property type="project" value="TreeGrafter"/>
</dbReference>
<evidence type="ECO:0000256" key="1">
    <source>
        <dbReference type="ARBA" id="ARBA00004651"/>
    </source>
</evidence>
<keyword evidence="9" id="KW-1185">Reference proteome</keyword>
<dbReference type="GO" id="GO:0009244">
    <property type="term" value="P:lipopolysaccharide core region biosynthetic process"/>
    <property type="evidence" value="ECO:0007669"/>
    <property type="project" value="TreeGrafter"/>
</dbReference>
<keyword evidence="2" id="KW-1003">Cell membrane</keyword>
<evidence type="ECO:0000256" key="3">
    <source>
        <dbReference type="ARBA" id="ARBA00022679"/>
    </source>
</evidence>
<feature type="domain" description="Sulfatase N-terminal" evidence="7">
    <location>
        <begin position="62"/>
        <end position="329"/>
    </location>
</feature>
<gene>
    <name evidence="8" type="ORF">GCM10011531_11790</name>
</gene>
<dbReference type="Proteomes" id="UP000598120">
    <property type="component" value="Unassembled WGS sequence"/>
</dbReference>
<keyword evidence="5" id="KW-1133">Transmembrane helix</keyword>
<dbReference type="PANTHER" id="PTHR30443">
    <property type="entry name" value="INNER MEMBRANE PROTEIN"/>
    <property type="match status" value="1"/>
</dbReference>
<comment type="caution">
    <text evidence="8">The sequence shown here is derived from an EMBL/GenBank/DDBJ whole genome shotgun (WGS) entry which is preliminary data.</text>
</comment>
<keyword evidence="4" id="KW-0812">Transmembrane</keyword>
<comment type="subcellular location">
    <subcellularLocation>
        <location evidence="1">Cell membrane</location>
        <topology evidence="1">Multi-pass membrane protein</topology>
    </subcellularLocation>
</comment>
<evidence type="ECO:0000256" key="4">
    <source>
        <dbReference type="ARBA" id="ARBA00022692"/>
    </source>
</evidence>
<dbReference type="Gene3D" id="3.40.720.10">
    <property type="entry name" value="Alkaline Phosphatase, subunit A"/>
    <property type="match status" value="1"/>
</dbReference>
<accession>A0A8J2TQZ1</accession>
<evidence type="ECO:0000256" key="6">
    <source>
        <dbReference type="ARBA" id="ARBA00023136"/>
    </source>
</evidence>
<dbReference type="InterPro" id="IPR058130">
    <property type="entry name" value="PEA_transf_C"/>
</dbReference>
<proteinExistence type="predicted"/>
<dbReference type="EMBL" id="BMIC01000001">
    <property type="protein sequence ID" value="GFZ82800.1"/>
    <property type="molecule type" value="Genomic_DNA"/>
</dbReference>
<keyword evidence="6" id="KW-0472">Membrane</keyword>
<dbReference type="SUPFAM" id="SSF53649">
    <property type="entry name" value="Alkaline phosphatase-like"/>
    <property type="match status" value="1"/>
</dbReference>
<name>A0A8J2TQZ1_9FLAO</name>